<evidence type="ECO:0000259" key="1">
    <source>
        <dbReference type="Pfam" id="PF07791"/>
    </source>
</evidence>
<accession>A0ABV7VP93</accession>
<keyword evidence="3" id="KW-1185">Reference proteome</keyword>
<evidence type="ECO:0000313" key="2">
    <source>
        <dbReference type="EMBL" id="MFC3679365.1"/>
    </source>
</evidence>
<dbReference type="EMBL" id="JBHRYB010000003">
    <property type="protein sequence ID" value="MFC3679365.1"/>
    <property type="molecule type" value="Genomic_DNA"/>
</dbReference>
<reference evidence="3" key="1">
    <citation type="journal article" date="2019" name="Int. J. Syst. Evol. Microbiol.">
        <title>The Global Catalogue of Microorganisms (GCM) 10K type strain sequencing project: providing services to taxonomists for standard genome sequencing and annotation.</title>
        <authorList>
            <consortium name="The Broad Institute Genomics Platform"/>
            <consortium name="The Broad Institute Genome Sequencing Center for Infectious Disease"/>
            <person name="Wu L."/>
            <person name="Ma J."/>
        </authorList>
    </citation>
    <scope>NUCLEOTIDE SEQUENCE [LARGE SCALE GENOMIC DNA]</scope>
    <source>
        <strain evidence="3">KCTC 42424</strain>
    </source>
</reference>
<dbReference type="Pfam" id="PF07791">
    <property type="entry name" value="Imm11"/>
    <property type="match status" value="1"/>
</dbReference>
<organism evidence="2 3">
    <name type="scientific">Bacterioplanoides pacificum</name>
    <dbReference type="NCBI Taxonomy" id="1171596"/>
    <lineage>
        <taxon>Bacteria</taxon>
        <taxon>Pseudomonadati</taxon>
        <taxon>Pseudomonadota</taxon>
        <taxon>Gammaproteobacteria</taxon>
        <taxon>Oceanospirillales</taxon>
        <taxon>Oceanospirillaceae</taxon>
        <taxon>Bacterioplanoides</taxon>
    </lineage>
</organism>
<evidence type="ECO:0000313" key="3">
    <source>
        <dbReference type="Proteomes" id="UP001595722"/>
    </source>
</evidence>
<dbReference type="RefSeq" id="WP_376865034.1">
    <property type="nucleotide sequence ID" value="NZ_JBHRYB010000003.1"/>
</dbReference>
<proteinExistence type="predicted"/>
<protein>
    <submittedName>
        <fullName evidence="2">Imm11 family protein</fullName>
    </submittedName>
</protein>
<feature type="domain" description="Immunity MXAN-0049 protein" evidence="1">
    <location>
        <begin position="60"/>
        <end position="195"/>
    </location>
</feature>
<name>A0ABV7VP93_9GAMM</name>
<gene>
    <name evidence="2" type="ORF">ACFOMG_04470</name>
</gene>
<dbReference type="Proteomes" id="UP001595722">
    <property type="component" value="Unassembled WGS sequence"/>
</dbReference>
<comment type="caution">
    <text evidence="2">The sequence shown here is derived from an EMBL/GenBank/DDBJ whole genome shotgun (WGS) entry which is preliminary data.</text>
</comment>
<dbReference type="InterPro" id="IPR012433">
    <property type="entry name" value="Imm11"/>
</dbReference>
<sequence length="206" mass="24855">MTTYEDQYYLVNKKYDENTLYLKPLKKTMQRRICLEKLPYGEEPLFFENAYKEKDKKNGISRPLRKAMMWSTFLIINESIKKDLEQYDINGFQLYPAVVVDDNGNYHEDYWFFNIYQHLDALDTDLSVIDDYNPNSDDHDVEKFKLKTDFLDQIKEENRLIFIMPNTETLTIIAHQKIVDIFNKHDVDSVVFHKMSEWYSGRQFRK</sequence>